<dbReference type="OrthoDB" id="8767827at2759"/>
<evidence type="ECO:0000256" key="1">
    <source>
        <dbReference type="SAM" id="Phobius"/>
    </source>
</evidence>
<dbReference type="GeneID" id="108257802"/>
<accession>A0A2D0PXX4</accession>
<keyword evidence="1" id="KW-0812">Transmembrane</keyword>
<reference evidence="2" key="1">
    <citation type="journal article" date="2016" name="Nat. Commun.">
        <title>The channel catfish genome sequence provides insights into the evolution of scale formation in teleosts.</title>
        <authorList>
            <person name="Liu Z."/>
            <person name="Liu S."/>
            <person name="Yao J."/>
            <person name="Bao L."/>
            <person name="Zhang J."/>
            <person name="Li Y."/>
            <person name="Jiang C."/>
            <person name="Sun L."/>
            <person name="Wang R."/>
            <person name="Zhang Y."/>
            <person name="Zhou T."/>
            <person name="Zeng Q."/>
            <person name="Fu Q."/>
            <person name="Gao S."/>
            <person name="Li N."/>
            <person name="Koren S."/>
            <person name="Jiang Y."/>
            <person name="Zimin A."/>
            <person name="Xu P."/>
            <person name="Phillippy A.M."/>
            <person name="Geng X."/>
            <person name="Song L."/>
            <person name="Sun F."/>
            <person name="Li C."/>
            <person name="Wang X."/>
            <person name="Chen A."/>
            <person name="Jin Y."/>
            <person name="Yuan Z."/>
            <person name="Yang Y."/>
            <person name="Tan S."/>
            <person name="Peatman E."/>
            <person name="Lu J."/>
            <person name="Qin Z."/>
            <person name="Dunham R."/>
            <person name="Li Z."/>
            <person name="Sonstegard T."/>
            <person name="Feng J."/>
            <person name="Danzmann R.G."/>
            <person name="Schroeder S."/>
            <person name="Scheffler B."/>
            <person name="Duke M.V."/>
            <person name="Ballard L."/>
            <person name="Kucuktas H."/>
            <person name="Kaltenboeck L."/>
            <person name="Liu H."/>
            <person name="Armbruster J."/>
            <person name="Xie Y."/>
            <person name="Kirby M.L."/>
            <person name="Tian Y."/>
            <person name="Flanagan M.E."/>
            <person name="Mu W."/>
            <person name="Waldbieser G.C."/>
        </authorList>
    </citation>
    <scope>NUCLEOTIDE SEQUENCE [LARGE SCALE GENOMIC DNA]</scope>
    <source>
        <strain evidence="2">SDA103</strain>
    </source>
</reference>
<gene>
    <name evidence="3" type="primary">LOC108257802</name>
</gene>
<evidence type="ECO:0000313" key="2">
    <source>
        <dbReference type="Proteomes" id="UP000221080"/>
    </source>
</evidence>
<dbReference type="KEGG" id="ipu:108257802"/>
<dbReference type="RefSeq" id="XP_017311348.1">
    <property type="nucleotide sequence ID" value="XM_017455859.3"/>
</dbReference>
<dbReference type="AlphaFoldDB" id="A0A2D0PXX4"/>
<sequence length="276" mass="31485">MKRMKARLKDGQRDYFEQGKIGAERQQYFPVFWKLKAFERQCDQGVARPVRSMITSKMKQVFLVDPKRCAPVLIMDTKDPEAGMLHGHSAVGLETRGQRKLPALLFAHGILTCACAALCTYTFYKVQRTEEALHKTPLPEDKGIYLNMQKDLKFSTYLNFTVVWNNSLTLEHGSEVMVPLAGPYVFYICALVKGHGTKGNLTLSQGHTNISFELSAQSGTRCVRQQRVISLYEKEKITFSFRNTYDPYLFLQVLKVGLHYLLGAQDFDTPEYDPHA</sequence>
<proteinExistence type="predicted"/>
<keyword evidence="1" id="KW-1133">Transmembrane helix</keyword>
<feature type="transmembrane region" description="Helical" evidence="1">
    <location>
        <begin position="103"/>
        <end position="124"/>
    </location>
</feature>
<protein>
    <submittedName>
        <fullName evidence="3">Uncharacterized protein LOC108257802 isoform X1</fullName>
    </submittedName>
</protein>
<organism evidence="2 3">
    <name type="scientific">Ictalurus punctatus</name>
    <name type="common">Channel catfish</name>
    <name type="synonym">Silurus punctatus</name>
    <dbReference type="NCBI Taxonomy" id="7998"/>
    <lineage>
        <taxon>Eukaryota</taxon>
        <taxon>Metazoa</taxon>
        <taxon>Chordata</taxon>
        <taxon>Craniata</taxon>
        <taxon>Vertebrata</taxon>
        <taxon>Euteleostomi</taxon>
        <taxon>Actinopterygii</taxon>
        <taxon>Neopterygii</taxon>
        <taxon>Teleostei</taxon>
        <taxon>Ostariophysi</taxon>
        <taxon>Siluriformes</taxon>
        <taxon>Ictaluridae</taxon>
        <taxon>Ictalurus</taxon>
    </lineage>
</organism>
<keyword evidence="1" id="KW-0472">Membrane</keyword>
<evidence type="ECO:0000313" key="3">
    <source>
        <dbReference type="RefSeq" id="XP_017311348.1"/>
    </source>
</evidence>
<dbReference type="Proteomes" id="UP000221080">
    <property type="component" value="Chromosome 25"/>
</dbReference>
<keyword evidence="2" id="KW-1185">Reference proteome</keyword>
<reference evidence="3" key="2">
    <citation type="submission" date="2025-08" db="UniProtKB">
        <authorList>
            <consortium name="RefSeq"/>
        </authorList>
    </citation>
    <scope>IDENTIFICATION</scope>
    <source>
        <tissue evidence="3">Blood</tissue>
    </source>
</reference>
<name>A0A2D0PXX4_ICTPU</name>